<protein>
    <submittedName>
        <fullName evidence="1">Uncharacterized protein</fullName>
    </submittedName>
</protein>
<dbReference type="AlphaFoldDB" id="A0A820E6R7"/>
<dbReference type="EMBL" id="CAJOAX010030110">
    <property type="protein sequence ID" value="CAF4241871.1"/>
    <property type="molecule type" value="Genomic_DNA"/>
</dbReference>
<organism evidence="1 2">
    <name type="scientific">Rotaria sordida</name>
    <dbReference type="NCBI Taxonomy" id="392033"/>
    <lineage>
        <taxon>Eukaryota</taxon>
        <taxon>Metazoa</taxon>
        <taxon>Spiralia</taxon>
        <taxon>Gnathifera</taxon>
        <taxon>Rotifera</taxon>
        <taxon>Eurotatoria</taxon>
        <taxon>Bdelloidea</taxon>
        <taxon>Philodinida</taxon>
        <taxon>Philodinidae</taxon>
        <taxon>Rotaria</taxon>
    </lineage>
</organism>
<dbReference type="Proteomes" id="UP000663823">
    <property type="component" value="Unassembled WGS sequence"/>
</dbReference>
<evidence type="ECO:0000313" key="2">
    <source>
        <dbReference type="Proteomes" id="UP000663823"/>
    </source>
</evidence>
<feature type="non-terminal residue" evidence="1">
    <location>
        <position position="23"/>
    </location>
</feature>
<proteinExistence type="predicted"/>
<reference evidence="1" key="1">
    <citation type="submission" date="2021-02" db="EMBL/GenBank/DDBJ databases">
        <authorList>
            <person name="Nowell W R."/>
        </authorList>
    </citation>
    <scope>NUCLEOTIDE SEQUENCE</scope>
</reference>
<sequence length="23" mass="2887">MNKRKIWHTFQKLNPSEYLVILQ</sequence>
<name>A0A820E6R7_9BILA</name>
<comment type="caution">
    <text evidence="1">The sequence shown here is derived from an EMBL/GenBank/DDBJ whole genome shotgun (WGS) entry which is preliminary data.</text>
</comment>
<accession>A0A820E6R7</accession>
<gene>
    <name evidence="1" type="ORF">OTI717_LOCUS40118</name>
</gene>
<evidence type="ECO:0000313" key="1">
    <source>
        <dbReference type="EMBL" id="CAF4241871.1"/>
    </source>
</evidence>